<feature type="compositionally biased region" description="Polar residues" evidence="2">
    <location>
        <begin position="767"/>
        <end position="806"/>
    </location>
</feature>
<feature type="compositionally biased region" description="Gly residues" evidence="2">
    <location>
        <begin position="473"/>
        <end position="482"/>
    </location>
</feature>
<feature type="compositionally biased region" description="Basic and acidic residues" evidence="2">
    <location>
        <begin position="591"/>
        <end position="600"/>
    </location>
</feature>
<feature type="compositionally biased region" description="Polar residues" evidence="2">
    <location>
        <begin position="294"/>
        <end position="335"/>
    </location>
</feature>
<feature type="compositionally biased region" description="Polar residues" evidence="2">
    <location>
        <begin position="449"/>
        <end position="460"/>
    </location>
</feature>
<feature type="region of interest" description="Disordered" evidence="2">
    <location>
        <begin position="279"/>
        <end position="356"/>
    </location>
</feature>
<feature type="compositionally biased region" description="Low complexity" evidence="2">
    <location>
        <begin position="336"/>
        <end position="354"/>
    </location>
</feature>
<feature type="compositionally biased region" description="Polar residues" evidence="2">
    <location>
        <begin position="400"/>
        <end position="440"/>
    </location>
</feature>
<keyword evidence="4" id="KW-1185">Reference proteome</keyword>
<feature type="compositionally biased region" description="Polar residues" evidence="2">
    <location>
        <begin position="620"/>
        <end position="644"/>
    </location>
</feature>
<dbReference type="AlphaFoldDB" id="A0A8J2I469"/>
<name>A0A8J2I469_9PLEO</name>
<gene>
    <name evidence="3" type="ORF">ALTATR162_LOCUS7369</name>
</gene>
<dbReference type="EMBL" id="CAJRGZ010000022">
    <property type="protein sequence ID" value="CAG5171734.1"/>
    <property type="molecule type" value="Genomic_DNA"/>
</dbReference>
<feature type="compositionally biased region" description="Basic and acidic residues" evidence="2">
    <location>
        <begin position="740"/>
        <end position="751"/>
    </location>
</feature>
<feature type="region of interest" description="Disordered" evidence="2">
    <location>
        <begin position="693"/>
        <end position="806"/>
    </location>
</feature>
<protein>
    <submittedName>
        <fullName evidence="3">Uncharacterized protein</fullName>
    </submittedName>
</protein>
<feature type="compositionally biased region" description="Basic and acidic residues" evidence="2">
    <location>
        <begin position="712"/>
        <end position="721"/>
    </location>
</feature>
<feature type="coiled-coil region" evidence="1">
    <location>
        <begin position="178"/>
        <end position="212"/>
    </location>
</feature>
<feature type="region of interest" description="Disordered" evidence="2">
    <location>
        <begin position="1"/>
        <end position="129"/>
    </location>
</feature>
<dbReference type="GeneID" id="67019361"/>
<organism evidence="3 4">
    <name type="scientific">Alternaria atra</name>
    <dbReference type="NCBI Taxonomy" id="119953"/>
    <lineage>
        <taxon>Eukaryota</taxon>
        <taxon>Fungi</taxon>
        <taxon>Dikarya</taxon>
        <taxon>Ascomycota</taxon>
        <taxon>Pezizomycotina</taxon>
        <taxon>Dothideomycetes</taxon>
        <taxon>Pleosporomycetidae</taxon>
        <taxon>Pleosporales</taxon>
        <taxon>Pleosporineae</taxon>
        <taxon>Pleosporaceae</taxon>
        <taxon>Alternaria</taxon>
        <taxon>Alternaria sect. Ulocladioides</taxon>
    </lineage>
</organism>
<evidence type="ECO:0000256" key="2">
    <source>
        <dbReference type="SAM" id="MobiDB-lite"/>
    </source>
</evidence>
<feature type="compositionally biased region" description="Polar residues" evidence="2">
    <location>
        <begin position="94"/>
        <end position="107"/>
    </location>
</feature>
<comment type="caution">
    <text evidence="3">The sequence shown here is derived from an EMBL/GenBank/DDBJ whole genome shotgun (WGS) entry which is preliminary data.</text>
</comment>
<evidence type="ECO:0000313" key="4">
    <source>
        <dbReference type="Proteomes" id="UP000676310"/>
    </source>
</evidence>
<proteinExistence type="predicted"/>
<feature type="compositionally biased region" description="Basic and acidic residues" evidence="2">
    <location>
        <begin position="387"/>
        <end position="396"/>
    </location>
</feature>
<keyword evidence="1" id="KW-0175">Coiled coil</keyword>
<evidence type="ECO:0000256" key="1">
    <source>
        <dbReference type="SAM" id="Coils"/>
    </source>
</evidence>
<sequence>MEIDSRAPSVEYADQTHSRYEQSQDRDIQQQQQQQQPSHLIEGNRHSIKAPQSRHSPSIRGSPYAVAQDMPSNSLQSPSLYHRGAHGSHKGPGVNSTSGQLEASTEASQDRSAIEKPQTNGHHYPRSPQDVGIDAMARLQTQMSQNSGALAAHTRDIRLGQEAIGSMEETIREFQAKFVRQTADIQRIEALAARLQNEVQGMRHAMESINHELQASRMQRQSAGSAVPPVVPSFAAQSSAMELMARQLHDMSHKTSDLDNLKLHVEIMKDKIYRLEERAGPESSQVPPHLHQAPQGSVAQSSQPALVASTSHQITSTTTPSNRAPQPILNGQLQQSSFGAPSSTAAAPSAQPISNQTSGWAAVNAGVKRAHQDGVETPQAGNAHAPEPPKRQRLVEDGTSGYTSSQQTPITDHRFQTPTHTVPSQQTVPESVHRSQSQQPYHVPYATQDGPSDASSQPESQRMIEHRPRGRPRGSGGPGSRGGRGRKSMPAQLHGTLGTPEWERDDWQGVPDSQTSPAGYYNHVEQPGRGGIARRGSGGGGGRGGYATSDRASSLGLQGVTGAMSFGSPSDPYGLGKKTRTKPIRNADGVLIRKDGRPDMRSQSSAANLRKVHERKEGQASHSPTGSSFTPTNLQYTTSVNTPDTPSPRGYATDPNATDKHNAIMGKIFPDGIDAACKNQDYTRQVFEENYDHTVHPRSQNSDPTKKKAVQVKKEQVDRNRGSKTRNQQEQDGDVDMDGTEDHADDERQTPDEGSSDARGGVRLEDQTQYANMQENSSTRTASQTIPETQAVDSSVTIGAGSTQTQ</sequence>
<dbReference type="RefSeq" id="XP_043170932.1">
    <property type="nucleotide sequence ID" value="XM_043314997.1"/>
</dbReference>
<dbReference type="Proteomes" id="UP000676310">
    <property type="component" value="Unassembled WGS sequence"/>
</dbReference>
<feature type="region of interest" description="Disordered" evidence="2">
    <location>
        <begin position="376"/>
        <end position="662"/>
    </location>
</feature>
<feature type="compositionally biased region" description="Polar residues" evidence="2">
    <location>
        <begin position="70"/>
        <end position="79"/>
    </location>
</feature>
<feature type="compositionally biased region" description="Gly residues" evidence="2">
    <location>
        <begin position="528"/>
        <end position="545"/>
    </location>
</feature>
<evidence type="ECO:0000313" key="3">
    <source>
        <dbReference type="EMBL" id="CAG5171734.1"/>
    </source>
</evidence>
<feature type="compositionally biased region" description="Basic and acidic residues" evidence="2">
    <location>
        <begin position="14"/>
        <end position="28"/>
    </location>
</feature>
<dbReference type="OrthoDB" id="5396360at2759"/>
<accession>A0A8J2I469</accession>
<reference evidence="3" key="1">
    <citation type="submission" date="2021-05" db="EMBL/GenBank/DDBJ databases">
        <authorList>
            <person name="Stam R."/>
        </authorList>
    </citation>
    <scope>NUCLEOTIDE SEQUENCE</scope>
    <source>
        <strain evidence="3">CS162</strain>
    </source>
</reference>